<dbReference type="GO" id="GO:0000160">
    <property type="term" value="P:phosphorelay signal transduction system"/>
    <property type="evidence" value="ECO:0007669"/>
    <property type="project" value="InterPro"/>
</dbReference>
<evidence type="ECO:0000259" key="2">
    <source>
        <dbReference type="PROSITE" id="PS50110"/>
    </source>
</evidence>
<dbReference type="InterPro" id="IPR011006">
    <property type="entry name" value="CheY-like_superfamily"/>
</dbReference>
<feature type="domain" description="Response regulatory" evidence="2">
    <location>
        <begin position="6"/>
        <end position="121"/>
    </location>
</feature>
<gene>
    <name evidence="3" type="ORF">Nlim_1744</name>
</gene>
<dbReference type="InterPro" id="IPR050595">
    <property type="entry name" value="Bact_response_regulator"/>
</dbReference>
<sequence>MSQKKVILIVDDDVDLLENTAFLIKSAGYDVIMAQNGADAVHKYKETNPNLVLMDVRMPILDGYDAFFKIKQFDSNAKVILITAYAHDEKKHTKAKSLNLIDTISKPYTIEHLEEVIAKYS</sequence>
<dbReference type="AlphaFoldDB" id="F3KMJ4"/>
<keyword evidence="1" id="KW-0597">Phosphoprotein</keyword>
<dbReference type="Gene3D" id="3.40.50.2300">
    <property type="match status" value="1"/>
</dbReference>
<dbReference type="PROSITE" id="PS50110">
    <property type="entry name" value="RESPONSE_REGULATORY"/>
    <property type="match status" value="1"/>
</dbReference>
<dbReference type="Proteomes" id="UP000004348">
    <property type="component" value="Chromosome"/>
</dbReference>
<dbReference type="SMART" id="SM00448">
    <property type="entry name" value="REC"/>
    <property type="match status" value="1"/>
</dbReference>
<dbReference type="CDD" id="cd00156">
    <property type="entry name" value="REC"/>
    <property type="match status" value="1"/>
</dbReference>
<dbReference type="PANTHER" id="PTHR44591:SF3">
    <property type="entry name" value="RESPONSE REGULATORY DOMAIN-CONTAINING PROTEIN"/>
    <property type="match status" value="1"/>
</dbReference>
<proteinExistence type="predicted"/>
<dbReference type="SUPFAM" id="SSF52172">
    <property type="entry name" value="CheY-like"/>
    <property type="match status" value="1"/>
</dbReference>
<name>F3KMJ4_9ARCH</name>
<comment type="caution">
    <text evidence="3">The sequence shown here is derived from an EMBL/GenBank/DDBJ whole genome shotgun (WGS) entry which is preliminary data.</text>
</comment>
<accession>F3KMJ4</accession>
<evidence type="ECO:0000256" key="1">
    <source>
        <dbReference type="ARBA" id="ARBA00022553"/>
    </source>
</evidence>
<organism evidence="3">
    <name type="scientific">Candidatus Nitrosarchaeum limnium SFB1</name>
    <dbReference type="NCBI Taxonomy" id="886738"/>
    <lineage>
        <taxon>Archaea</taxon>
        <taxon>Nitrososphaerota</taxon>
        <taxon>Nitrososphaeria</taxon>
        <taxon>Nitrosopumilales</taxon>
        <taxon>Nitrosopumilaceae</taxon>
        <taxon>Nitrosarchaeum</taxon>
    </lineage>
</organism>
<dbReference type="STRING" id="886738.Nlim_1744"/>
<evidence type="ECO:0000313" key="3">
    <source>
        <dbReference type="EMBL" id="EGG41452.1"/>
    </source>
</evidence>
<dbReference type="EMBL" id="AEGP01000063">
    <property type="protein sequence ID" value="EGG41452.1"/>
    <property type="molecule type" value="Genomic_DNA"/>
</dbReference>
<dbReference type="Pfam" id="PF00072">
    <property type="entry name" value="Response_reg"/>
    <property type="match status" value="1"/>
</dbReference>
<dbReference type="InterPro" id="IPR001789">
    <property type="entry name" value="Sig_transdc_resp-reg_receiver"/>
</dbReference>
<dbReference type="PANTHER" id="PTHR44591">
    <property type="entry name" value="STRESS RESPONSE REGULATOR PROTEIN 1"/>
    <property type="match status" value="1"/>
</dbReference>
<reference evidence="3" key="1">
    <citation type="journal article" date="2011" name="PLoS ONE">
        <title>Genome of a low-salinity ammonia-oxidizing archaeon determined by single-cell and metagenomic analysis.</title>
        <authorList>
            <person name="Blainey P.C."/>
            <person name="Mosier A.C."/>
            <person name="Potanina A."/>
            <person name="Francis C.A."/>
            <person name="Quake S.R."/>
        </authorList>
    </citation>
    <scope>NUCLEOTIDE SEQUENCE [LARGE SCALE GENOMIC DNA]</scope>
    <source>
        <strain evidence="3">SFB1</strain>
    </source>
</reference>
<protein>
    <submittedName>
        <fullName evidence="3">Response regulator receiver protein</fullName>
    </submittedName>
</protein>
<dbReference type="HOGENOM" id="CLU_000445_69_15_2"/>